<evidence type="ECO:0000313" key="6">
    <source>
        <dbReference type="Proteomes" id="UP000002297"/>
    </source>
</evidence>
<dbReference type="InterPro" id="IPR022719">
    <property type="entry name" value="Motility-assoc_prot_GldM_C"/>
</dbReference>
<dbReference type="Pfam" id="PF21601">
    <property type="entry name" value="GldM_2nd"/>
    <property type="match status" value="1"/>
</dbReference>
<dbReference type="eggNOG" id="ENOG502Z7S0">
    <property type="taxonomic scope" value="Bacteria"/>
</dbReference>
<feature type="domain" description="Gliding motility-associated protein GldM second immunoglobulin-like" evidence="4">
    <location>
        <begin position="324"/>
        <end position="403"/>
    </location>
</feature>
<dbReference type="STRING" id="216432.CA2559_00735"/>
<dbReference type="RefSeq" id="WP_013185917.1">
    <property type="nucleotide sequence ID" value="NC_014230.1"/>
</dbReference>
<dbReference type="KEGG" id="cat:CA2559_00735"/>
<organism evidence="5 6">
    <name type="scientific">Croceibacter atlanticus (strain ATCC BAA-628 / JCM 21780 / CIP 108009 / IAM 15332 / KCTC 12090 / HTCC2559)</name>
    <dbReference type="NCBI Taxonomy" id="216432"/>
    <lineage>
        <taxon>Bacteria</taxon>
        <taxon>Pseudomonadati</taxon>
        <taxon>Bacteroidota</taxon>
        <taxon>Flavobacteriia</taxon>
        <taxon>Flavobacteriales</taxon>
        <taxon>Flavobacteriaceae</taxon>
        <taxon>Croceibacter</taxon>
    </lineage>
</organism>
<dbReference type="Pfam" id="PF12081">
    <property type="entry name" value="GldM_1st"/>
    <property type="match status" value="1"/>
</dbReference>
<protein>
    <recommendedName>
        <fullName evidence="7">Gliding motility protein GldM</fullName>
    </recommendedName>
</protein>
<dbReference type="InterPro" id="IPR048406">
    <property type="entry name" value="GldM_Ig-like-2"/>
</dbReference>
<dbReference type="Pfam" id="PF12080">
    <property type="entry name" value="GldM_4th"/>
    <property type="match status" value="1"/>
</dbReference>
<accession>A3U4R9</accession>
<evidence type="ECO:0000259" key="3">
    <source>
        <dbReference type="Pfam" id="PF21601"/>
    </source>
</evidence>
<evidence type="ECO:0000313" key="5">
    <source>
        <dbReference type="EMBL" id="EAP87236.1"/>
    </source>
</evidence>
<dbReference type="EMBL" id="CP002046">
    <property type="protein sequence ID" value="EAP87236.1"/>
    <property type="molecule type" value="Genomic_DNA"/>
</dbReference>
<keyword evidence="6" id="KW-1185">Reference proteome</keyword>
<dbReference type="Proteomes" id="UP000002297">
    <property type="component" value="Chromosome"/>
</dbReference>
<evidence type="ECO:0008006" key="7">
    <source>
        <dbReference type="Google" id="ProtNLM"/>
    </source>
</evidence>
<dbReference type="AlphaFoldDB" id="A3U4R9"/>
<dbReference type="HOGENOM" id="CLU_039600_0_0_10"/>
<dbReference type="Pfam" id="PF21602">
    <property type="entry name" value="GldM_3rd"/>
    <property type="match status" value="1"/>
</dbReference>
<evidence type="ECO:0000259" key="2">
    <source>
        <dbReference type="Pfam" id="PF12081"/>
    </source>
</evidence>
<feature type="domain" description="Gliding motility-associated protein GldM first immunoglobulin-like" evidence="3">
    <location>
        <begin position="222"/>
        <end position="319"/>
    </location>
</feature>
<feature type="domain" description="Gliding motility-associated protein GldM N-terminal" evidence="2">
    <location>
        <begin position="31"/>
        <end position="218"/>
    </location>
</feature>
<name>A3U4R9_CROAH</name>
<proteinExistence type="predicted"/>
<gene>
    <name evidence="5" type="ordered locus">CA2559_00735</name>
</gene>
<dbReference type="OrthoDB" id="1490890at2"/>
<feature type="domain" description="Gliding motility-associated protein GldM C-terminal" evidence="1">
    <location>
        <begin position="406"/>
        <end position="510"/>
    </location>
</feature>
<sequence>MASGKQTPRQKMINLMYLVFIAMLALNMSKEVLTAFGLMNEKLVEANADTTQRNQLAMAGLAEKASEQPAKYAPLKEQADQINALTEELVGYIDGVKNKLTAEMDDPTDYETMDKSNDLDELWYKGGKVTPEGQEFIDKMDTYRNGVVSVIGADLPKVRAEVEKDFSTAPEKDRDGVEKDWLSYNYVGFPLVASITKLTQIQADAKTVESEILSDLLAGQLKSDVSMTNYQAIVVPEKTAFFNGENFKGKVVLGRFDNSLNFDKVTVNGKDLEKTVGGQVVLDFPAGNVGEQEIKGELQFKEGDSLVSIPITSSYAVIPKPNAAVISADKMNVVYRGVQNPMTISIPGVGSVSANAPGLSPAGGAGKYNMNVTTLKQREVKINVSGKLPGGETVSDSKTFRIKDIPRPVGTVRGEEGSIKMQRNGLEISTIGADLPDFDFQLKLNVTGFKFRVPGQPTVRVNGSRLDSRAKSTLRRAKRGETVQIFDIEAGISGNSGYKLKKVSPVIIELTN</sequence>
<dbReference type="InterPro" id="IPR019859">
    <property type="entry name" value="Motility-assoc_prot_GldM"/>
</dbReference>
<evidence type="ECO:0000259" key="4">
    <source>
        <dbReference type="Pfam" id="PF21602"/>
    </source>
</evidence>
<dbReference type="GeneID" id="89451947"/>
<dbReference type="NCBIfam" id="TIGR03517">
    <property type="entry name" value="GldM_gliding"/>
    <property type="match status" value="1"/>
</dbReference>
<dbReference type="InterPro" id="IPR022720">
    <property type="entry name" value="Motility-assoc_prot_GldM_N"/>
</dbReference>
<evidence type="ECO:0000259" key="1">
    <source>
        <dbReference type="Pfam" id="PF12080"/>
    </source>
</evidence>
<dbReference type="InterPro" id="IPR048405">
    <property type="entry name" value="GldM_Ig-like-1"/>
</dbReference>
<reference evidence="5 6" key="1">
    <citation type="journal article" date="2010" name="J. Bacteriol.">
        <title>The complete genome sequence of Croceibacter atlanticus HTCC2559T.</title>
        <authorList>
            <person name="Oh H.M."/>
            <person name="Kang I."/>
            <person name="Ferriera S."/>
            <person name="Giovannoni S.J."/>
            <person name="Cho J.C."/>
        </authorList>
    </citation>
    <scope>NUCLEOTIDE SEQUENCE [LARGE SCALE GENOMIC DNA]</scope>
    <source>
        <strain evidence="6">ATCC BAA-628 / HTCC2559 / KCTC 12090</strain>
    </source>
</reference>